<name>A0A2T5PC20_9PSED</name>
<dbReference type="AlphaFoldDB" id="A0A2T5PC20"/>
<reference evidence="1 2" key="1">
    <citation type="submission" date="2018-04" db="EMBL/GenBank/DDBJ databases">
        <title>Pseudomonas sp. nov., isolated from mangrove soil.</title>
        <authorList>
            <person name="Chen C."/>
        </authorList>
    </citation>
    <scope>NUCLEOTIDE SEQUENCE [LARGE SCALE GENOMIC DNA]</scope>
    <source>
        <strain evidence="1 2">TC-11</strain>
    </source>
</reference>
<dbReference type="Proteomes" id="UP000244064">
    <property type="component" value="Unassembled WGS sequence"/>
</dbReference>
<gene>
    <name evidence="1" type="ORF">DBO85_05575</name>
</gene>
<dbReference type="OrthoDB" id="328131at2"/>
<keyword evidence="2" id="KW-1185">Reference proteome</keyword>
<dbReference type="EMBL" id="QASN01000008">
    <property type="protein sequence ID" value="PTU75298.1"/>
    <property type="molecule type" value="Genomic_DNA"/>
</dbReference>
<organism evidence="1 2">
    <name type="scientific">Pseudomonas mangrovi</name>
    <dbReference type="NCBI Taxonomy" id="2161748"/>
    <lineage>
        <taxon>Bacteria</taxon>
        <taxon>Pseudomonadati</taxon>
        <taxon>Pseudomonadota</taxon>
        <taxon>Gammaproteobacteria</taxon>
        <taxon>Pseudomonadales</taxon>
        <taxon>Pseudomonadaceae</taxon>
        <taxon>Pseudomonas</taxon>
    </lineage>
</organism>
<evidence type="ECO:0000313" key="2">
    <source>
        <dbReference type="Proteomes" id="UP000244064"/>
    </source>
</evidence>
<comment type="caution">
    <text evidence="1">The sequence shown here is derived from an EMBL/GenBank/DDBJ whole genome shotgun (WGS) entry which is preliminary data.</text>
</comment>
<proteinExistence type="predicted"/>
<dbReference type="RefSeq" id="WP_108106086.1">
    <property type="nucleotide sequence ID" value="NZ_QASN01000008.1"/>
</dbReference>
<accession>A0A2T5PC20</accession>
<protein>
    <submittedName>
        <fullName evidence="1">Uncharacterized protein</fullName>
    </submittedName>
</protein>
<sequence length="213" mass="23297">MTRTIPLLLLLATVLNLTGCISFRANELPTARFDSSQPAAAQKTKVYSQWYSQHSQKRWDSSNATPNQYIQQRFDRALDESNCCTLVNNAELADVELKGIAYSEPNPAAGIAAVISGFTFGAIPCWATSKVDLSATARNGANERTYELRDSATMVVWLPLIVAMPFSENPIKAEAEIDANAYRTLIVRMQQDGLLKARPSASQNAQSAPITTP</sequence>
<evidence type="ECO:0000313" key="1">
    <source>
        <dbReference type="EMBL" id="PTU75298.1"/>
    </source>
</evidence>